<dbReference type="PANTHER" id="PTHR43268">
    <property type="entry name" value="THIOSULFATE SULFURTRANSFERASE/RHODANESE-LIKE DOMAIN-CONTAINING PROTEIN 2"/>
    <property type="match status" value="1"/>
</dbReference>
<gene>
    <name evidence="1" type="primary">trhO</name>
    <name evidence="3" type="ORF">MTR64_15600</name>
</gene>
<dbReference type="InterPro" id="IPR020936">
    <property type="entry name" value="TrhO"/>
</dbReference>
<dbReference type="Pfam" id="PF17773">
    <property type="entry name" value="UPF0176_N"/>
    <property type="match status" value="1"/>
</dbReference>
<protein>
    <recommendedName>
        <fullName evidence="1">tRNA uridine(34) hydroxylase</fullName>
        <ecNumber evidence="1">1.14.-.-</ecNumber>
    </recommendedName>
    <alternativeName>
        <fullName evidence="1">tRNA hydroxylation protein O</fullName>
    </alternativeName>
</protein>
<accession>A0ABT0B515</accession>
<name>A0ABT0B515_9SPHN</name>
<dbReference type="InterPro" id="IPR040503">
    <property type="entry name" value="TRHO_N"/>
</dbReference>
<dbReference type="RefSeq" id="WP_243995303.1">
    <property type="nucleotide sequence ID" value="NZ_JALHLE010000026.1"/>
</dbReference>
<dbReference type="PANTHER" id="PTHR43268:SF3">
    <property type="entry name" value="RHODANESE-LIKE DOMAIN-CONTAINING PROTEIN 7-RELATED"/>
    <property type="match status" value="1"/>
</dbReference>
<dbReference type="SUPFAM" id="SSF52821">
    <property type="entry name" value="Rhodanese/Cell cycle control phosphatase"/>
    <property type="match status" value="1"/>
</dbReference>
<proteinExistence type="inferred from homology"/>
<dbReference type="NCBIfam" id="NF001136">
    <property type="entry name" value="PRK00142.1-4"/>
    <property type="match status" value="1"/>
</dbReference>
<keyword evidence="4" id="KW-1185">Reference proteome</keyword>
<evidence type="ECO:0000313" key="4">
    <source>
        <dbReference type="Proteomes" id="UP001162880"/>
    </source>
</evidence>
<evidence type="ECO:0000256" key="1">
    <source>
        <dbReference type="HAMAP-Rule" id="MF_00469"/>
    </source>
</evidence>
<dbReference type="InterPro" id="IPR001763">
    <property type="entry name" value="Rhodanese-like_dom"/>
</dbReference>
<dbReference type="Gene3D" id="3.30.70.100">
    <property type="match status" value="1"/>
</dbReference>
<dbReference type="PROSITE" id="PS50206">
    <property type="entry name" value="RHODANESE_3"/>
    <property type="match status" value="1"/>
</dbReference>
<evidence type="ECO:0000313" key="3">
    <source>
        <dbReference type="EMBL" id="MCJ2179994.1"/>
    </source>
</evidence>
<evidence type="ECO:0000259" key="2">
    <source>
        <dbReference type="PROSITE" id="PS50206"/>
    </source>
</evidence>
<comment type="caution">
    <text evidence="3">The sequence shown here is derived from an EMBL/GenBank/DDBJ whole genome shotgun (WGS) entry which is preliminary data.</text>
</comment>
<reference evidence="3" key="1">
    <citation type="submission" date="2022-03" db="EMBL/GenBank/DDBJ databases">
        <title>Identification of a novel bacterium isolated from mangrove sediments.</title>
        <authorList>
            <person name="Pan X."/>
        </authorList>
    </citation>
    <scope>NUCLEOTIDE SEQUENCE</scope>
    <source>
        <strain evidence="3">B2580</strain>
    </source>
</reference>
<keyword evidence="1" id="KW-0819">tRNA processing</keyword>
<comment type="similarity">
    <text evidence="1">Belongs to the TrhO family.</text>
</comment>
<dbReference type="Pfam" id="PF00581">
    <property type="entry name" value="Rhodanese"/>
    <property type="match status" value="1"/>
</dbReference>
<comment type="catalytic activity">
    <reaction evidence="1">
        <text>uridine(34) in tRNA + AH2 + O2 = 5-hydroxyuridine(34) in tRNA + A + H2O</text>
        <dbReference type="Rhea" id="RHEA:64224"/>
        <dbReference type="Rhea" id="RHEA-COMP:11727"/>
        <dbReference type="Rhea" id="RHEA-COMP:13381"/>
        <dbReference type="ChEBI" id="CHEBI:13193"/>
        <dbReference type="ChEBI" id="CHEBI:15377"/>
        <dbReference type="ChEBI" id="CHEBI:15379"/>
        <dbReference type="ChEBI" id="CHEBI:17499"/>
        <dbReference type="ChEBI" id="CHEBI:65315"/>
        <dbReference type="ChEBI" id="CHEBI:136877"/>
    </reaction>
</comment>
<dbReference type="Gene3D" id="3.40.250.10">
    <property type="entry name" value="Rhodanese-like domain"/>
    <property type="match status" value="1"/>
</dbReference>
<dbReference type="SMART" id="SM00450">
    <property type="entry name" value="RHOD"/>
    <property type="match status" value="1"/>
</dbReference>
<dbReference type="CDD" id="cd01518">
    <property type="entry name" value="RHOD_YceA"/>
    <property type="match status" value="1"/>
</dbReference>
<comment type="function">
    <text evidence="1">Catalyzes oxygen-dependent 5-hydroxyuridine (ho5U) modification at position 34 in tRNAs.</text>
</comment>
<feature type="domain" description="Rhodanese" evidence="2">
    <location>
        <begin position="131"/>
        <end position="229"/>
    </location>
</feature>
<dbReference type="InterPro" id="IPR036873">
    <property type="entry name" value="Rhodanese-like_dom_sf"/>
</dbReference>
<sequence>MQIPHLDSNAPVCVAALYRFAPFEDFASLRAPLLALCNREGIRGTLLLAHEGINGTIAGSREGIGKVLEHIRALPGCEDLDVKLSGASVMPFHRMKVRLKREIVTMGEPGIDPLASVGTYVEPQDWNALIADPGTIVIDTRNDYEVAVGTFERAIDPRTETFRDFPAWFRAERERLLGTGTPPKVAMFCTGGIRCEKSTAFLKQEGIGEVYHLKGGILKYLETVPEEESLWHGECFVFDQRVTIGHGLVEGSYGLCHACRRPVSEEDRASPHYEEGVSCPACHAERTDEQRASYRERHKQEMLAAGRGEEHVGAHYAVPQEAEQADDAAG</sequence>
<dbReference type="EMBL" id="JALHLE010000026">
    <property type="protein sequence ID" value="MCJ2179994.1"/>
    <property type="molecule type" value="Genomic_DNA"/>
</dbReference>
<dbReference type="HAMAP" id="MF_00469">
    <property type="entry name" value="TrhO"/>
    <property type="match status" value="1"/>
</dbReference>
<organism evidence="3 4">
    <name type="scientific">Novosphingobium album</name>
    <name type="common">ex Hu et al. 2023</name>
    <dbReference type="NCBI Taxonomy" id="2930093"/>
    <lineage>
        <taxon>Bacteria</taxon>
        <taxon>Pseudomonadati</taxon>
        <taxon>Pseudomonadota</taxon>
        <taxon>Alphaproteobacteria</taxon>
        <taxon>Sphingomonadales</taxon>
        <taxon>Sphingomonadaceae</taxon>
        <taxon>Novosphingobium</taxon>
    </lineage>
</organism>
<dbReference type="EC" id="1.14.-.-" evidence="1"/>
<dbReference type="Proteomes" id="UP001162880">
    <property type="component" value="Unassembled WGS sequence"/>
</dbReference>
<keyword evidence="1" id="KW-0560">Oxidoreductase</keyword>